<dbReference type="Proteomes" id="UP001226691">
    <property type="component" value="Unassembled WGS sequence"/>
</dbReference>
<dbReference type="RefSeq" id="WP_373426569.1">
    <property type="nucleotide sequence ID" value="NZ_JAUTBF010000001.1"/>
</dbReference>
<feature type="domain" description="AB hydrolase-1" evidence="2">
    <location>
        <begin position="44"/>
        <end position="238"/>
    </location>
</feature>
<name>A0ABU0TUM1_MICTR</name>
<keyword evidence="4" id="KW-1185">Reference proteome</keyword>
<accession>A0ABU0TUM1</accession>
<dbReference type="Gene3D" id="3.40.50.1820">
    <property type="entry name" value="alpha/beta hydrolase"/>
    <property type="match status" value="1"/>
</dbReference>
<evidence type="ECO:0000313" key="3">
    <source>
        <dbReference type="EMBL" id="MDQ1122642.1"/>
    </source>
</evidence>
<feature type="region of interest" description="Disordered" evidence="1">
    <location>
        <begin position="1"/>
        <end position="22"/>
    </location>
</feature>
<dbReference type="SUPFAM" id="SSF53474">
    <property type="entry name" value="alpha/beta-Hydrolases"/>
    <property type="match status" value="1"/>
</dbReference>
<dbReference type="InterPro" id="IPR029058">
    <property type="entry name" value="AB_hydrolase_fold"/>
</dbReference>
<dbReference type="Pfam" id="PF12697">
    <property type="entry name" value="Abhydrolase_6"/>
    <property type="match status" value="1"/>
</dbReference>
<gene>
    <name evidence="3" type="ORF">QE412_001215</name>
</gene>
<proteinExistence type="predicted"/>
<evidence type="ECO:0000313" key="4">
    <source>
        <dbReference type="Proteomes" id="UP001226691"/>
    </source>
</evidence>
<protein>
    <submittedName>
        <fullName evidence="3">Pimeloyl-ACP methyl ester carboxylesterase</fullName>
    </submittedName>
</protein>
<reference evidence="3 4" key="1">
    <citation type="submission" date="2023-07" db="EMBL/GenBank/DDBJ databases">
        <title>Functional and genomic diversity of the sorghum phyllosphere microbiome.</title>
        <authorList>
            <person name="Shade A."/>
        </authorList>
    </citation>
    <scope>NUCLEOTIDE SEQUENCE [LARGE SCALE GENOMIC DNA]</scope>
    <source>
        <strain evidence="3 4">SORGH_AS_1207</strain>
    </source>
</reference>
<evidence type="ECO:0000259" key="2">
    <source>
        <dbReference type="Pfam" id="PF12697"/>
    </source>
</evidence>
<dbReference type="EMBL" id="JAUTBF010000001">
    <property type="protein sequence ID" value="MDQ1122642.1"/>
    <property type="molecule type" value="Genomic_DNA"/>
</dbReference>
<comment type="caution">
    <text evidence="3">The sequence shown here is derived from an EMBL/GenBank/DDBJ whole genome shotgun (WGS) entry which is preliminary data.</text>
</comment>
<evidence type="ECO:0000256" key="1">
    <source>
        <dbReference type="SAM" id="MobiDB-lite"/>
    </source>
</evidence>
<organism evidence="3 4">
    <name type="scientific">Microbacterium trichothecenolyticum</name>
    <name type="common">Aureobacterium trichothecenolyticum</name>
    <dbReference type="NCBI Taxonomy" id="69370"/>
    <lineage>
        <taxon>Bacteria</taxon>
        <taxon>Bacillati</taxon>
        <taxon>Actinomycetota</taxon>
        <taxon>Actinomycetes</taxon>
        <taxon>Micrococcales</taxon>
        <taxon>Microbacteriaceae</taxon>
        <taxon>Microbacterium</taxon>
    </lineage>
</organism>
<sequence>MTSPTTGPSARLFRPGPASQQEQGTPIAVILPGQVAGRSADAAAKLLASDGVRAIAVEYFPREGGHCGLVAVDVVHVARTIRAAIASNRLLRTPVVLVGHSRGCELAFLLAAHLDHVVGIAAASPSAVVNAAMRSVHMSFDEAAWLVDGEPIPYFRGRYRFREYVRFFGTRRLVQSGRFRGWSRTTASRIPVPVGSCQVLLQYGDDDHFWPSAAFVKQMADDRTEVRRYRRCGHLGLFPGVLPGDEPPATVAESMATHVDFGGSPGASREAARESYRVVLNFVRSLR</sequence>
<dbReference type="InterPro" id="IPR000073">
    <property type="entry name" value="AB_hydrolase_1"/>
</dbReference>